<evidence type="ECO:0000313" key="2">
    <source>
        <dbReference type="Proteomes" id="UP000311919"/>
    </source>
</evidence>
<dbReference type="OrthoDB" id="6242031at2759"/>
<protein>
    <recommendedName>
        <fullName evidence="3">Egg protein</fullName>
    </recommendedName>
</protein>
<keyword evidence="2" id="KW-1185">Reference proteome</keyword>
<organism evidence="1 2">
    <name type="scientific">Schistosoma japonicum</name>
    <name type="common">Blood fluke</name>
    <dbReference type="NCBI Taxonomy" id="6182"/>
    <lineage>
        <taxon>Eukaryota</taxon>
        <taxon>Metazoa</taxon>
        <taxon>Spiralia</taxon>
        <taxon>Lophotrochozoa</taxon>
        <taxon>Platyhelminthes</taxon>
        <taxon>Trematoda</taxon>
        <taxon>Digenea</taxon>
        <taxon>Strigeidida</taxon>
        <taxon>Schistosomatoidea</taxon>
        <taxon>Schistosomatidae</taxon>
        <taxon>Schistosoma</taxon>
    </lineage>
</organism>
<comment type="caution">
    <text evidence="1">The sequence shown here is derived from an EMBL/GenBank/DDBJ whole genome shotgun (WGS) entry which is preliminary data.</text>
</comment>
<feature type="non-terminal residue" evidence="1">
    <location>
        <position position="111"/>
    </location>
</feature>
<evidence type="ECO:0008006" key="3">
    <source>
        <dbReference type="Google" id="ProtNLM"/>
    </source>
</evidence>
<dbReference type="AlphaFoldDB" id="A0A4Z2CM29"/>
<reference evidence="1 2" key="1">
    <citation type="submission" date="2019-03" db="EMBL/GenBank/DDBJ databases">
        <title>An improved genome assembly of the fluke Schistosoma japonicum.</title>
        <authorList>
            <person name="Hu W."/>
            <person name="Luo F."/>
            <person name="Yin M."/>
            <person name="Mo X."/>
            <person name="Sun C."/>
            <person name="Wu Q."/>
            <person name="Zhu B."/>
            <person name="Xiang M."/>
            <person name="Wang J."/>
            <person name="Wang Y."/>
            <person name="Zhang T."/>
            <person name="Xu B."/>
            <person name="Zheng H."/>
            <person name="Feng Z."/>
        </authorList>
    </citation>
    <scope>NUCLEOTIDE SEQUENCE [LARGE SCALE GENOMIC DNA]</scope>
    <source>
        <strain evidence="1">HuSjv2</strain>
        <tissue evidence="1">Worms</tissue>
    </source>
</reference>
<gene>
    <name evidence="1" type="ORF">EWB00_009333</name>
</gene>
<dbReference type="EMBL" id="SKCS01000546">
    <property type="protein sequence ID" value="TNN05333.1"/>
    <property type="molecule type" value="Genomic_DNA"/>
</dbReference>
<name>A0A4Z2CM29_SCHJA</name>
<feature type="non-terminal residue" evidence="1">
    <location>
        <position position="1"/>
    </location>
</feature>
<proteinExistence type="predicted"/>
<accession>A0A4Z2CM29</accession>
<evidence type="ECO:0000313" key="1">
    <source>
        <dbReference type="EMBL" id="TNN05333.1"/>
    </source>
</evidence>
<sequence length="111" mass="12579">LGRAKLIGMKRITANYTLRQEYERSTLQNCTVTIEVSEGIYNDSANGNVTIVDEQLIQREVFSIPNGRYETILTFMPNTTCLAQTTEDDCISESLRDANCTWCRDCETCLP</sequence>
<dbReference type="Proteomes" id="UP000311919">
    <property type="component" value="Unassembled WGS sequence"/>
</dbReference>